<dbReference type="Gene3D" id="3.40.50.1010">
    <property type="entry name" value="5'-nuclease"/>
    <property type="match status" value="1"/>
</dbReference>
<dbReference type="EMBL" id="CP007389">
    <property type="protein sequence ID" value="APT74911.1"/>
    <property type="molecule type" value="Genomic_DNA"/>
</dbReference>
<proteinExistence type="predicted"/>
<dbReference type="RefSeq" id="WP_012057671.1">
    <property type="nucleotide sequence ID" value="NZ_CP007389.1"/>
</dbReference>
<dbReference type="Proteomes" id="UP000185490">
    <property type="component" value="Chromosome"/>
</dbReference>
<feature type="domain" description="NYN" evidence="1">
    <location>
        <begin position="3"/>
        <end position="151"/>
    </location>
</feature>
<dbReference type="PANTHER" id="PTHR35458">
    <property type="entry name" value="SLR0755 PROTEIN"/>
    <property type="match status" value="1"/>
</dbReference>
<evidence type="ECO:0000259" key="1">
    <source>
        <dbReference type="Pfam" id="PF01936"/>
    </source>
</evidence>
<name>A0ABM6GGX3_9BACT</name>
<keyword evidence="3" id="KW-1185">Reference proteome</keyword>
<dbReference type="Pfam" id="PF01936">
    <property type="entry name" value="NYN"/>
    <property type="match status" value="1"/>
</dbReference>
<dbReference type="InterPro" id="IPR021139">
    <property type="entry name" value="NYN"/>
</dbReference>
<reference evidence="2 3" key="1">
    <citation type="submission" date="2014-02" db="EMBL/GenBank/DDBJ databases">
        <title>Diversity of Thermotogales isolates from hydrothermal vents.</title>
        <authorList>
            <person name="Haverkamp T.H.A."/>
            <person name="Lossouarn J."/>
            <person name="Geslin C."/>
            <person name="Nesbo C.L."/>
        </authorList>
    </citation>
    <scope>NUCLEOTIDE SEQUENCE [LARGE SCALE GENOMIC DNA]</scope>
    <source>
        <strain evidence="2 3">431</strain>
    </source>
</reference>
<protein>
    <recommendedName>
        <fullName evidence="1">NYN domain-containing protein</fullName>
    </recommendedName>
</protein>
<dbReference type="InterPro" id="IPR047140">
    <property type="entry name" value="LabA"/>
</dbReference>
<sequence length="188" mass="21618">MRAIIIVDGNYLYKSCMNEWKKAPKYDFCFQNIIKFYSKVINTEMHLIRVRFHDSPPCEGGDNNFRTKKEKVLNKLRSIQRIDVVLGRCRKIGNTFSQKGVDVNMALDIVRYANDIDTIIIISGDSDLVPAFDEARNRGAEIVLLLSPHHFNSTGSADESIKKLIVASDFYFTFDDKMMFNTSKNYTP</sequence>
<evidence type="ECO:0000313" key="2">
    <source>
        <dbReference type="EMBL" id="APT74911.1"/>
    </source>
</evidence>
<evidence type="ECO:0000313" key="3">
    <source>
        <dbReference type="Proteomes" id="UP000185490"/>
    </source>
</evidence>
<organism evidence="2 3">
    <name type="scientific">Thermosipho melanesiensis</name>
    <dbReference type="NCBI Taxonomy" id="46541"/>
    <lineage>
        <taxon>Bacteria</taxon>
        <taxon>Thermotogati</taxon>
        <taxon>Thermotogota</taxon>
        <taxon>Thermotogae</taxon>
        <taxon>Thermotogales</taxon>
        <taxon>Fervidobacteriaceae</taxon>
        <taxon>Thermosipho</taxon>
    </lineage>
</organism>
<gene>
    <name evidence="2" type="ORF">BW47_07770</name>
</gene>
<accession>A0ABM6GGX3</accession>
<dbReference type="PANTHER" id="PTHR35458:SF8">
    <property type="entry name" value="SLR0650 PROTEIN"/>
    <property type="match status" value="1"/>
</dbReference>